<name>A0A345HI59_9ACTN</name>
<dbReference type="PANTHER" id="PTHR43798:SF31">
    <property type="entry name" value="AB HYDROLASE SUPERFAMILY PROTEIN YCLE"/>
    <property type="match status" value="1"/>
</dbReference>
<dbReference type="OrthoDB" id="9785847at2"/>
<dbReference type="InterPro" id="IPR000073">
    <property type="entry name" value="AB_hydrolase_1"/>
</dbReference>
<evidence type="ECO:0000259" key="3">
    <source>
        <dbReference type="Pfam" id="PF00561"/>
    </source>
</evidence>
<evidence type="ECO:0000256" key="1">
    <source>
        <dbReference type="ARBA" id="ARBA00022801"/>
    </source>
</evidence>
<dbReference type="InterPro" id="IPR029058">
    <property type="entry name" value="AB_hydrolase_fold"/>
</dbReference>
<feature type="region of interest" description="Disordered" evidence="2">
    <location>
        <begin position="28"/>
        <end position="47"/>
    </location>
</feature>
<dbReference type="SUPFAM" id="SSF53474">
    <property type="entry name" value="alpha/beta-Hydrolases"/>
    <property type="match status" value="1"/>
</dbReference>
<keyword evidence="5" id="KW-1185">Reference proteome</keyword>
<feature type="compositionally biased region" description="Basic residues" evidence="2">
    <location>
        <begin position="28"/>
        <end position="39"/>
    </location>
</feature>
<reference evidence="5" key="1">
    <citation type="submission" date="2018-07" db="EMBL/GenBank/DDBJ databases">
        <authorList>
            <person name="Zhao J."/>
        </authorList>
    </citation>
    <scope>NUCLEOTIDE SEQUENCE [LARGE SCALE GENOMIC DNA]</scope>
    <source>
        <strain evidence="5">GSSD-12</strain>
    </source>
</reference>
<dbReference type="Proteomes" id="UP000253868">
    <property type="component" value="Chromosome"/>
</dbReference>
<evidence type="ECO:0000256" key="2">
    <source>
        <dbReference type="SAM" id="MobiDB-lite"/>
    </source>
</evidence>
<dbReference type="KEGG" id="spad:DVK44_00335"/>
<dbReference type="AlphaFoldDB" id="A0A345HI59"/>
<evidence type="ECO:0000313" key="5">
    <source>
        <dbReference type="Proteomes" id="UP000253868"/>
    </source>
</evidence>
<dbReference type="EMBL" id="CP031194">
    <property type="protein sequence ID" value="AXG76383.1"/>
    <property type="molecule type" value="Genomic_DNA"/>
</dbReference>
<proteinExistence type="predicted"/>
<gene>
    <name evidence="4" type="ORF">DVK44_00335</name>
</gene>
<dbReference type="GO" id="GO:0016787">
    <property type="term" value="F:hydrolase activity"/>
    <property type="evidence" value="ECO:0007669"/>
    <property type="project" value="UniProtKB-KW"/>
</dbReference>
<sequence>MTNQGYGRYCLETGCTIRLRPYPRPYRRSYPRPYRRPRRGTGVTRAVPWGTMTGMPRIMVNGVDLHYSDLPAPRADSGPALLLVHGWGGDGGEWEPHRRAWAGRRRVLVPDLRGHGASAAPPDGYGPRDFAADLAGLLDALGTGPVIAVGHSMGGQAVTALAVEHPRLVRALVVLDPAYGADAAEAARLPGEQAALRAEGAPWAVRFVGGAFRTGTHTEARARHERLMAAMDPEVLLRCRDGMYLAPDAFGLRPAARRYLARRRCPVLGVYSHPAGADWERATDAPAGSRTELWAGHGHFLHEEDPGRLVALVDDWSAGPAATAPAP</sequence>
<evidence type="ECO:0000313" key="4">
    <source>
        <dbReference type="EMBL" id="AXG76383.1"/>
    </source>
</evidence>
<feature type="domain" description="AB hydrolase-1" evidence="3">
    <location>
        <begin position="79"/>
        <end position="188"/>
    </location>
</feature>
<dbReference type="Pfam" id="PF00561">
    <property type="entry name" value="Abhydrolase_1"/>
    <property type="match status" value="1"/>
</dbReference>
<dbReference type="GO" id="GO:0016020">
    <property type="term" value="C:membrane"/>
    <property type="evidence" value="ECO:0007669"/>
    <property type="project" value="TreeGrafter"/>
</dbReference>
<dbReference type="InterPro" id="IPR050266">
    <property type="entry name" value="AB_hydrolase_sf"/>
</dbReference>
<organism evidence="4 5">
    <name type="scientific">Streptomyces paludis</name>
    <dbReference type="NCBI Taxonomy" id="2282738"/>
    <lineage>
        <taxon>Bacteria</taxon>
        <taxon>Bacillati</taxon>
        <taxon>Actinomycetota</taxon>
        <taxon>Actinomycetes</taxon>
        <taxon>Kitasatosporales</taxon>
        <taxon>Streptomycetaceae</taxon>
        <taxon>Streptomyces</taxon>
    </lineage>
</organism>
<dbReference type="PANTHER" id="PTHR43798">
    <property type="entry name" value="MONOACYLGLYCEROL LIPASE"/>
    <property type="match status" value="1"/>
</dbReference>
<keyword evidence="1 4" id="KW-0378">Hydrolase</keyword>
<dbReference type="Gene3D" id="3.40.50.1820">
    <property type="entry name" value="alpha/beta hydrolase"/>
    <property type="match status" value="1"/>
</dbReference>
<protein>
    <submittedName>
        <fullName evidence="4">Alpha/beta hydrolase</fullName>
    </submittedName>
</protein>
<accession>A0A345HI59</accession>
<dbReference type="PRINTS" id="PR00111">
    <property type="entry name" value="ABHYDROLASE"/>
</dbReference>